<dbReference type="SUPFAM" id="SSF56801">
    <property type="entry name" value="Acetyl-CoA synthetase-like"/>
    <property type="match status" value="1"/>
</dbReference>
<dbReference type="AlphaFoldDB" id="A0A319BA26"/>
<dbReference type="InterPro" id="IPR000873">
    <property type="entry name" value="AMP-dep_synth/lig_dom"/>
</dbReference>
<reference evidence="3" key="1">
    <citation type="submission" date="2016-12" db="EMBL/GenBank/DDBJ databases">
        <title>The genomes of Aspergillus section Nigri reveals drivers in fungal speciation.</title>
        <authorList>
            <consortium name="DOE Joint Genome Institute"/>
            <person name="Vesth T.C."/>
            <person name="Nybo J."/>
            <person name="Theobald S."/>
            <person name="Brandl J."/>
            <person name="Frisvad J.C."/>
            <person name="Nielsen K.F."/>
            <person name="Lyhne E.K."/>
            <person name="Kogle M.E."/>
            <person name="Kuo A."/>
            <person name="Riley R."/>
            <person name="Clum A."/>
            <person name="Nolan M."/>
            <person name="Lipzen A."/>
            <person name="Salamov A."/>
            <person name="Henrissat B."/>
            <person name="Wiebenga A."/>
            <person name="De Vries R.P."/>
            <person name="Grigoriev I.V."/>
            <person name="Mortensen U.H."/>
            <person name="Andersen M.R."/>
            <person name="Baker S.E."/>
        </authorList>
    </citation>
    <scope>NUCLEOTIDE SEQUENCE [LARGE SCALE GENOMIC DNA]</scope>
    <source>
        <strain evidence="3">CBS 113365</strain>
    </source>
</reference>
<feature type="domain" description="AMP-dependent synthetase/ligase" evidence="2">
    <location>
        <begin position="129"/>
        <end position="267"/>
    </location>
</feature>
<evidence type="ECO:0000256" key="1">
    <source>
        <dbReference type="ARBA" id="ARBA00029454"/>
    </source>
</evidence>
<dbReference type="GO" id="GO:0044550">
    <property type="term" value="P:secondary metabolite biosynthetic process"/>
    <property type="evidence" value="ECO:0007669"/>
    <property type="project" value="TreeGrafter"/>
</dbReference>
<dbReference type="Gene3D" id="3.40.50.980">
    <property type="match status" value="2"/>
</dbReference>
<gene>
    <name evidence="3" type="ORF">BO88DRAFT_459021</name>
</gene>
<comment type="similarity">
    <text evidence="1">Belongs to the NRP synthetase family.</text>
</comment>
<dbReference type="GeneID" id="37215668"/>
<name>A0A319BA26_ASPVC</name>
<sequence length="287" mass="31610">MDIVALHAPLLVPASELIGLEQALVVKVQPTCGSDPNSMALNLAAIGDIARHSFYGSLHYVVPKVSQIKLQGQRIEHAEVEYHFDDVDTGTLVANSGTIDALYMGRVQRMQSRQPPTASANIWVYESIRFAQDILAHEVKLEDPILVCLERSRWVPLAILAIWKAGLCLVLQDPTHPATRLRFIANESSTSMKIANEGTHFKASILCSTVLQINDDRLWTQNVNFSLAETVHVGGNSAAYIFFTSGSTRIPQGAVVEHASLSVSWETFATLLQPRPISRVLQFAYHA</sequence>
<dbReference type="Pfam" id="PF00501">
    <property type="entry name" value="AMP-binding"/>
    <property type="match status" value="1"/>
</dbReference>
<dbReference type="OrthoDB" id="416786at2759"/>
<dbReference type="GO" id="GO:0005737">
    <property type="term" value="C:cytoplasm"/>
    <property type="evidence" value="ECO:0007669"/>
    <property type="project" value="TreeGrafter"/>
</dbReference>
<dbReference type="GO" id="GO:0043041">
    <property type="term" value="P:amino acid activation for nonribosomal peptide biosynthetic process"/>
    <property type="evidence" value="ECO:0007669"/>
    <property type="project" value="TreeGrafter"/>
</dbReference>
<organism evidence="3 4">
    <name type="scientific">Aspergillus vadensis (strain CBS 113365 / IMI 142717 / IBT 24658)</name>
    <dbReference type="NCBI Taxonomy" id="1448311"/>
    <lineage>
        <taxon>Eukaryota</taxon>
        <taxon>Fungi</taxon>
        <taxon>Dikarya</taxon>
        <taxon>Ascomycota</taxon>
        <taxon>Pezizomycotina</taxon>
        <taxon>Eurotiomycetes</taxon>
        <taxon>Eurotiomycetidae</taxon>
        <taxon>Eurotiales</taxon>
        <taxon>Aspergillaceae</taxon>
        <taxon>Aspergillus</taxon>
        <taxon>Aspergillus subgen. Circumdati</taxon>
    </lineage>
</organism>
<accession>A0A319BA26</accession>
<protein>
    <submittedName>
        <fullName evidence="3">Acetyl-CoA synthetase-like protein</fullName>
    </submittedName>
</protein>
<evidence type="ECO:0000259" key="2">
    <source>
        <dbReference type="Pfam" id="PF00501"/>
    </source>
</evidence>
<dbReference type="EMBL" id="KZ821655">
    <property type="protein sequence ID" value="PYH63363.1"/>
    <property type="molecule type" value="Genomic_DNA"/>
</dbReference>
<evidence type="ECO:0000313" key="4">
    <source>
        <dbReference type="Proteomes" id="UP000248405"/>
    </source>
</evidence>
<dbReference type="RefSeq" id="XP_025557157.1">
    <property type="nucleotide sequence ID" value="XM_025711076.1"/>
</dbReference>
<dbReference type="PANTHER" id="PTHR45527:SF12">
    <property type="entry name" value="NONRIBOSOMAL PEPTIDE SYNTHETASE IVOA"/>
    <property type="match status" value="1"/>
</dbReference>
<dbReference type="GO" id="GO:0031177">
    <property type="term" value="F:phosphopantetheine binding"/>
    <property type="evidence" value="ECO:0007669"/>
    <property type="project" value="TreeGrafter"/>
</dbReference>
<proteinExistence type="inferred from homology"/>
<keyword evidence="4" id="KW-1185">Reference proteome</keyword>
<evidence type="ECO:0000313" key="3">
    <source>
        <dbReference type="EMBL" id="PYH63363.1"/>
    </source>
</evidence>
<dbReference type="Proteomes" id="UP000248405">
    <property type="component" value="Unassembled WGS sequence"/>
</dbReference>
<dbReference type="PANTHER" id="PTHR45527">
    <property type="entry name" value="NONRIBOSOMAL PEPTIDE SYNTHETASE"/>
    <property type="match status" value="1"/>
</dbReference>